<dbReference type="Pfam" id="PF23310">
    <property type="entry name" value="TPR_27"/>
    <property type="match status" value="1"/>
</dbReference>
<dbReference type="AlphaFoldDB" id="A0AAV8SXY8"/>
<organism evidence="2 3">
    <name type="scientific">Erythroxylum novogranatense</name>
    <dbReference type="NCBI Taxonomy" id="1862640"/>
    <lineage>
        <taxon>Eukaryota</taxon>
        <taxon>Viridiplantae</taxon>
        <taxon>Streptophyta</taxon>
        <taxon>Embryophyta</taxon>
        <taxon>Tracheophyta</taxon>
        <taxon>Spermatophyta</taxon>
        <taxon>Magnoliopsida</taxon>
        <taxon>eudicotyledons</taxon>
        <taxon>Gunneridae</taxon>
        <taxon>Pentapetalae</taxon>
        <taxon>rosids</taxon>
        <taxon>fabids</taxon>
        <taxon>Malpighiales</taxon>
        <taxon>Erythroxylaceae</taxon>
        <taxon>Erythroxylum</taxon>
    </lineage>
</organism>
<comment type="caution">
    <text evidence="2">The sequence shown here is derived from an EMBL/GenBank/DDBJ whole genome shotgun (WGS) entry which is preliminary data.</text>
</comment>
<feature type="domain" description="At2g35280-like TPR" evidence="1">
    <location>
        <begin position="74"/>
        <end position="179"/>
    </location>
</feature>
<evidence type="ECO:0000313" key="2">
    <source>
        <dbReference type="EMBL" id="KAJ8758898.1"/>
    </source>
</evidence>
<accession>A0AAV8SXY8</accession>
<evidence type="ECO:0000313" key="3">
    <source>
        <dbReference type="Proteomes" id="UP001159364"/>
    </source>
</evidence>
<keyword evidence="3" id="KW-1185">Reference proteome</keyword>
<evidence type="ECO:0000259" key="1">
    <source>
        <dbReference type="Pfam" id="PF23310"/>
    </source>
</evidence>
<reference evidence="2 3" key="1">
    <citation type="submission" date="2021-09" db="EMBL/GenBank/DDBJ databases">
        <title>Genomic insights and catalytic innovation underlie evolution of tropane alkaloids biosynthesis.</title>
        <authorList>
            <person name="Wang Y.-J."/>
            <person name="Tian T."/>
            <person name="Huang J.-P."/>
            <person name="Huang S.-X."/>
        </authorList>
    </citation>
    <scope>NUCLEOTIDE SEQUENCE [LARGE SCALE GENOMIC DNA]</scope>
    <source>
        <strain evidence="2">KIB-2018</strain>
        <tissue evidence="2">Leaf</tissue>
    </source>
</reference>
<dbReference type="EMBL" id="JAIWQS010000007">
    <property type="protein sequence ID" value="KAJ8758898.1"/>
    <property type="molecule type" value="Genomic_DNA"/>
</dbReference>
<proteinExistence type="predicted"/>
<name>A0AAV8SXY8_9ROSI</name>
<dbReference type="PANTHER" id="PTHR33784">
    <property type="entry name" value="OS05G0482100 PROTEIN"/>
    <property type="match status" value="1"/>
</dbReference>
<sequence length="261" mass="29697">MVVPSRKQVSVRGTKNVYNSGFKHIPQHLWTEIFARVASQSIPALSNVKMCSKSFLEAASESYVFEHATLKKFPVLFKNVGGASSFFKQCKDFGNSEALFLQGLKDFFDGLKIELGLELLNKAVDKKHPGAKYVYGIILACHGGRHKEKGLKLLHSLTTSESKSTYLIIRKCRKEVKRAFTGMWLHNKLVENDVINFRDYMKQCNCNEKRMTSDIGGKNKSAWDVKDYDEGLYNTSSCESCLWDNEVIQFRHMLKTGSFKV</sequence>
<dbReference type="InterPro" id="IPR057136">
    <property type="entry name" value="At2g35280_TPR_dom"/>
</dbReference>
<dbReference type="PANTHER" id="PTHR33784:SF10">
    <property type="entry name" value="F-BOX PROTEIN"/>
    <property type="match status" value="1"/>
</dbReference>
<dbReference type="InterPro" id="IPR040338">
    <property type="entry name" value="At1g67623-like"/>
</dbReference>
<dbReference type="Proteomes" id="UP001159364">
    <property type="component" value="Linkage Group LG07"/>
</dbReference>
<gene>
    <name evidence="2" type="ORF">K2173_002677</name>
</gene>
<protein>
    <recommendedName>
        <fullName evidence="1">At2g35280-like TPR domain-containing protein</fullName>
    </recommendedName>
</protein>